<dbReference type="RefSeq" id="WP_188891424.1">
    <property type="nucleotide sequence ID" value="NZ_BMHY01000010.1"/>
</dbReference>
<dbReference type="Gene3D" id="3.40.50.300">
    <property type="entry name" value="P-loop containing nucleotide triphosphate hydrolases"/>
    <property type="match status" value="1"/>
</dbReference>
<name>A0A917M8G4_9BACL</name>
<protein>
    <submittedName>
        <fullName evidence="1">Tunicamycin resistance protein</fullName>
    </submittedName>
</protein>
<dbReference type="EMBL" id="BMHY01000010">
    <property type="protein sequence ID" value="GGG81852.1"/>
    <property type="molecule type" value="Genomic_DNA"/>
</dbReference>
<evidence type="ECO:0000313" key="1">
    <source>
        <dbReference type="EMBL" id="GGG81852.1"/>
    </source>
</evidence>
<accession>A0A917M8G4</accession>
<organism evidence="1 2">
    <name type="scientific">Paenibacillus radicis</name>
    <name type="common">ex Gao et al. 2016</name>
    <dbReference type="NCBI Taxonomy" id="1737354"/>
    <lineage>
        <taxon>Bacteria</taxon>
        <taxon>Bacillati</taxon>
        <taxon>Bacillota</taxon>
        <taxon>Bacilli</taxon>
        <taxon>Bacillales</taxon>
        <taxon>Paenibacillaceae</taxon>
        <taxon>Paenibacillus</taxon>
    </lineage>
</organism>
<comment type="caution">
    <text evidence="1">The sequence shown here is derived from an EMBL/GenBank/DDBJ whole genome shotgun (WGS) entry which is preliminary data.</text>
</comment>
<dbReference type="Proteomes" id="UP000600247">
    <property type="component" value="Unassembled WGS sequence"/>
</dbReference>
<dbReference type="SUPFAM" id="SSF52540">
    <property type="entry name" value="P-loop containing nucleoside triphosphate hydrolases"/>
    <property type="match status" value="1"/>
</dbReference>
<dbReference type="Pfam" id="PF13671">
    <property type="entry name" value="AAA_33"/>
    <property type="match status" value="1"/>
</dbReference>
<dbReference type="InterPro" id="IPR027417">
    <property type="entry name" value="P-loop_NTPase"/>
</dbReference>
<evidence type="ECO:0000313" key="2">
    <source>
        <dbReference type="Proteomes" id="UP000600247"/>
    </source>
</evidence>
<keyword evidence="2" id="KW-1185">Reference proteome</keyword>
<dbReference type="AlphaFoldDB" id="A0A917M8G4"/>
<reference evidence="1 2" key="1">
    <citation type="journal article" date="2014" name="Int. J. Syst. Evol. Microbiol.">
        <title>Complete genome sequence of Corynebacterium casei LMG S-19264T (=DSM 44701T), isolated from a smear-ripened cheese.</title>
        <authorList>
            <consortium name="US DOE Joint Genome Institute (JGI-PGF)"/>
            <person name="Walter F."/>
            <person name="Albersmeier A."/>
            <person name="Kalinowski J."/>
            <person name="Ruckert C."/>
        </authorList>
    </citation>
    <scope>NUCLEOTIDE SEQUENCE [LARGE SCALE GENOMIC DNA]</scope>
    <source>
        <strain evidence="1 2">CGMCC 1.15286</strain>
    </source>
</reference>
<sequence length="198" mass="22962">MIIWINGAFGAGKTQAAYELHRRLQHSFVFDPENAGYYIRKQMPQSLLIGDFQDYPMWREFNYSLLKYISSSYEGPIIIPMTIVSPEYFQEIIGKLQSDGADIHHFTLWASKDVLLKRLKGRGERKNSWPAQQIDRCLEGLSNKTFGQHLDTDHISTDEVVNRIAAQLNLTLLPDNRNGLQKKAHRLLTQVRHIRFFS</sequence>
<proteinExistence type="predicted"/>
<gene>
    <name evidence="1" type="primary">tmrB</name>
    <name evidence="1" type="ORF">GCM10010918_43950</name>
</gene>